<evidence type="ECO:0008006" key="3">
    <source>
        <dbReference type="Google" id="ProtNLM"/>
    </source>
</evidence>
<evidence type="ECO:0000313" key="2">
    <source>
        <dbReference type="Proteomes" id="UP000192815"/>
    </source>
</evidence>
<sequence>MSSRRTTSVWIACFAVLFSLLAMPLSPGTPRAAGEQVLWGTFCSASGTRLVAIALGDPAQSIPDDQHQSTMQHCPCCSGSVLVVLPQGFNHGQLARLEPESFPPAIFLIRASPRLLWPSANPRASPPV</sequence>
<gene>
    <name evidence="1" type="ORF">BZK31_16145</name>
</gene>
<protein>
    <recommendedName>
        <fullName evidence="3">DUF2946 domain-containing protein</fullName>
    </recommendedName>
</protein>
<proteinExistence type="predicted"/>
<dbReference type="OrthoDB" id="6987583at2"/>
<dbReference type="Pfam" id="PF11162">
    <property type="entry name" value="DUF2946"/>
    <property type="match status" value="1"/>
</dbReference>
<dbReference type="AlphaFoldDB" id="A0A1X0N5Q4"/>
<comment type="caution">
    <text evidence="1">The sequence shown here is derived from an EMBL/GenBank/DDBJ whole genome shotgun (WGS) entry which is preliminary data.</text>
</comment>
<dbReference type="STRING" id="1958950.BZK31_16145"/>
<accession>A0A1X0N5Q4</accession>
<name>A0A1X0N5Q4_9PSED</name>
<keyword evidence="2" id="KW-1185">Reference proteome</keyword>
<dbReference type="RefSeq" id="WP_083183952.1">
    <property type="nucleotide sequence ID" value="NZ_CBCRZR010000010.1"/>
</dbReference>
<organism evidence="1 2">
    <name type="scientific">Pseudomonas floridensis</name>
    <dbReference type="NCBI Taxonomy" id="1958950"/>
    <lineage>
        <taxon>Bacteria</taxon>
        <taxon>Pseudomonadati</taxon>
        <taxon>Pseudomonadota</taxon>
        <taxon>Gammaproteobacteria</taxon>
        <taxon>Pseudomonadales</taxon>
        <taxon>Pseudomonadaceae</taxon>
        <taxon>Pseudomonas</taxon>
    </lineage>
</organism>
<evidence type="ECO:0000313" key="1">
    <source>
        <dbReference type="EMBL" id="ORC58244.1"/>
    </source>
</evidence>
<dbReference type="EMBL" id="MUIO01000064">
    <property type="protein sequence ID" value="ORC58244.1"/>
    <property type="molecule type" value="Genomic_DNA"/>
</dbReference>
<dbReference type="InterPro" id="IPR021333">
    <property type="entry name" value="DUF2946"/>
</dbReference>
<reference evidence="2" key="1">
    <citation type="submission" date="2017-02" db="EMBL/GenBank/DDBJ databases">
        <title>Pseudomonas floridae sp. nov., a novel pathogenic bacterial species isolated from tomato.</title>
        <authorList>
            <person name="Timilsina S."/>
            <person name="Vallad G.E."/>
            <person name="Jones J.B."/>
        </authorList>
    </citation>
    <scope>NUCLEOTIDE SEQUENCE [LARGE SCALE GENOMIC DNA]</scope>
    <source>
        <strain evidence="2">GEV388</strain>
    </source>
</reference>
<dbReference type="Proteomes" id="UP000192815">
    <property type="component" value="Unassembled WGS sequence"/>
</dbReference>